<dbReference type="Proteomes" id="UP000024635">
    <property type="component" value="Unassembled WGS sequence"/>
</dbReference>
<keyword evidence="1" id="KW-0732">Signal</keyword>
<dbReference type="EMBL" id="JARK01000126">
    <property type="protein sequence ID" value="EYC42582.1"/>
    <property type="molecule type" value="Genomic_DNA"/>
</dbReference>
<accession>A0A016WTM8</accession>
<dbReference type="OrthoDB" id="5969272at2759"/>
<name>A0A016WTM8_9BILA</name>
<dbReference type="InterPro" id="IPR013783">
    <property type="entry name" value="Ig-like_fold"/>
</dbReference>
<evidence type="ECO:0000259" key="2">
    <source>
        <dbReference type="PROSITE" id="PS50835"/>
    </source>
</evidence>
<dbReference type="InterPro" id="IPR036179">
    <property type="entry name" value="Ig-like_dom_sf"/>
</dbReference>
<keyword evidence="4" id="KW-1185">Reference proteome</keyword>
<evidence type="ECO:0000313" key="3">
    <source>
        <dbReference type="EMBL" id="EYC42582.1"/>
    </source>
</evidence>
<organism evidence="3 4">
    <name type="scientific">Ancylostoma ceylanicum</name>
    <dbReference type="NCBI Taxonomy" id="53326"/>
    <lineage>
        <taxon>Eukaryota</taxon>
        <taxon>Metazoa</taxon>
        <taxon>Ecdysozoa</taxon>
        <taxon>Nematoda</taxon>
        <taxon>Chromadorea</taxon>
        <taxon>Rhabditida</taxon>
        <taxon>Rhabditina</taxon>
        <taxon>Rhabditomorpha</taxon>
        <taxon>Strongyloidea</taxon>
        <taxon>Ancylostomatidae</taxon>
        <taxon>Ancylostomatinae</taxon>
        <taxon>Ancylostoma</taxon>
    </lineage>
</organism>
<sequence length="170" mass="18821">MWLSRLLVAVFVGLSTRPFVFGLTARGPSAVLHVQTARTSATHPLHASEEVTLWCAPDNLQIAIRKAWFVRKRDKKRFEAFVNPTKKNATLTFASPTIGDAGEYTCELDTQHGRLTNQIHLYVSSLKAGKSVSDKNRCHIQSRLSPRSTQLSIGFVAEREIMAIKEGGSA</sequence>
<gene>
    <name evidence="3" type="primary">Acey_s0526.g2949</name>
    <name evidence="3" type="synonym">Acey-zig-1</name>
    <name evidence="3" type="ORF">Y032_0526g2949</name>
</gene>
<dbReference type="InterPro" id="IPR058814">
    <property type="entry name" value="ZIG1/7_N"/>
</dbReference>
<dbReference type="InterPro" id="IPR003599">
    <property type="entry name" value="Ig_sub"/>
</dbReference>
<evidence type="ECO:0000313" key="4">
    <source>
        <dbReference type="Proteomes" id="UP000024635"/>
    </source>
</evidence>
<proteinExistence type="predicted"/>
<dbReference type="AlphaFoldDB" id="A0A016WTM8"/>
<dbReference type="Pfam" id="PF26428">
    <property type="entry name" value="Zwei_Ig_N"/>
    <property type="match status" value="1"/>
</dbReference>
<dbReference type="Gene3D" id="2.60.40.10">
    <property type="entry name" value="Immunoglobulins"/>
    <property type="match status" value="1"/>
</dbReference>
<reference evidence="4" key="1">
    <citation type="journal article" date="2015" name="Nat. Genet.">
        <title>The genome and transcriptome of the zoonotic hookworm Ancylostoma ceylanicum identify infection-specific gene families.</title>
        <authorList>
            <person name="Schwarz E.M."/>
            <person name="Hu Y."/>
            <person name="Antoshechkin I."/>
            <person name="Miller M.M."/>
            <person name="Sternberg P.W."/>
            <person name="Aroian R.V."/>
        </authorList>
    </citation>
    <scope>NUCLEOTIDE SEQUENCE</scope>
    <source>
        <strain evidence="4">HY135</strain>
    </source>
</reference>
<protein>
    <recommendedName>
        <fullName evidence="2">Ig-like domain-containing protein</fullName>
    </recommendedName>
</protein>
<dbReference type="SMART" id="SM00409">
    <property type="entry name" value="IG"/>
    <property type="match status" value="1"/>
</dbReference>
<dbReference type="InterPro" id="IPR007110">
    <property type="entry name" value="Ig-like_dom"/>
</dbReference>
<comment type="caution">
    <text evidence="3">The sequence shown here is derived from an EMBL/GenBank/DDBJ whole genome shotgun (WGS) entry which is preliminary data.</text>
</comment>
<evidence type="ECO:0000256" key="1">
    <source>
        <dbReference type="SAM" id="SignalP"/>
    </source>
</evidence>
<feature type="domain" description="Ig-like" evidence="2">
    <location>
        <begin position="28"/>
        <end position="116"/>
    </location>
</feature>
<dbReference type="SUPFAM" id="SSF48726">
    <property type="entry name" value="Immunoglobulin"/>
    <property type="match status" value="1"/>
</dbReference>
<feature type="chain" id="PRO_5001491139" description="Ig-like domain-containing protein" evidence="1">
    <location>
        <begin position="23"/>
        <end position="170"/>
    </location>
</feature>
<feature type="signal peptide" evidence="1">
    <location>
        <begin position="1"/>
        <end position="22"/>
    </location>
</feature>
<dbReference type="PROSITE" id="PS50835">
    <property type="entry name" value="IG_LIKE"/>
    <property type="match status" value="1"/>
</dbReference>